<dbReference type="SUPFAM" id="SSF55961">
    <property type="entry name" value="Bet v1-like"/>
    <property type="match status" value="1"/>
</dbReference>
<dbReference type="InterPro" id="IPR002913">
    <property type="entry name" value="START_lipid-bd_dom"/>
</dbReference>
<evidence type="ECO:0000259" key="1">
    <source>
        <dbReference type="PROSITE" id="PS50848"/>
    </source>
</evidence>
<keyword evidence="2" id="KW-1185">Reference proteome</keyword>
<sequence>MMMMMMMTMWGEEFWRENINIDGDGRTWIWTWTLAVILLIFSCRMVSSRFRYFFGGPTLSSSSSSAPITPKTDDDIPSLRPGIISDLDLKTLMNELDDTSPDIIWENVVDKSTKDISYKAKCYKPKDGPLKYLSVTTFEDCFIELLLNFYMDNDYRMQWDKTMVHHQQLQVDRSCGVEIGRTIKKFPFVTAREYVLAWKLWQGMDGSFYCFSKECEHPLAPRDKRYIRVAVLRSGWRIRKVPGRNACEIRMVHQEDAGLNVEMAKLAFAKGIWSYVCKMGVALRKYSDEKHHQLNSTAGASMYIQKVPPEFEVTKDMISTAHQENLITTVPPHIGNCRPNTRKFTRRPSNKFIANSLVLLGGAICLSRGHSSLGAKVAMAYIFSKLTNRGASSKQAGNLPCNKGS</sequence>
<proteinExistence type="predicted"/>
<evidence type="ECO:0000313" key="2">
    <source>
        <dbReference type="Proteomes" id="UP000504604"/>
    </source>
</evidence>
<accession>A0A6I9SR26</accession>
<dbReference type="GeneID" id="105157944"/>
<feature type="domain" description="START" evidence="1">
    <location>
        <begin position="105"/>
        <end position="288"/>
    </location>
</feature>
<name>A0A6I9SR26_SESIN</name>
<gene>
    <name evidence="3" type="primary">LOC105157944</name>
</gene>
<dbReference type="GO" id="GO:0005737">
    <property type="term" value="C:cytoplasm"/>
    <property type="evidence" value="ECO:0007669"/>
    <property type="project" value="UniProtKB-ARBA"/>
</dbReference>
<dbReference type="PANTHER" id="PTHR19308">
    <property type="entry name" value="PHOSPHATIDYLCHOLINE TRANSFER PROTEIN"/>
    <property type="match status" value="1"/>
</dbReference>
<dbReference type="GO" id="GO:0008289">
    <property type="term" value="F:lipid binding"/>
    <property type="evidence" value="ECO:0007669"/>
    <property type="project" value="InterPro"/>
</dbReference>
<dbReference type="InParanoid" id="A0A6I9SR26"/>
<dbReference type="FunCoup" id="A0A6I9SR26">
    <property type="interactions" value="279"/>
</dbReference>
<dbReference type="CDD" id="cd08870">
    <property type="entry name" value="START_STARD2_7-like"/>
    <property type="match status" value="1"/>
</dbReference>
<dbReference type="InterPro" id="IPR051213">
    <property type="entry name" value="START_lipid_transfer"/>
</dbReference>
<evidence type="ECO:0000313" key="3">
    <source>
        <dbReference type="RefSeq" id="XP_011072791.1"/>
    </source>
</evidence>
<dbReference type="PROSITE" id="PS50848">
    <property type="entry name" value="START"/>
    <property type="match status" value="1"/>
</dbReference>
<dbReference type="InterPro" id="IPR023393">
    <property type="entry name" value="START-like_dom_sf"/>
</dbReference>
<protein>
    <submittedName>
        <fullName evidence="3">Uncharacterized protein LOC105157944</fullName>
    </submittedName>
</protein>
<dbReference type="Gene3D" id="3.30.530.20">
    <property type="match status" value="1"/>
</dbReference>
<dbReference type="Proteomes" id="UP000504604">
    <property type="component" value="Linkage group LG3"/>
</dbReference>
<dbReference type="OrthoDB" id="5403181at2759"/>
<dbReference type="RefSeq" id="XP_011072791.1">
    <property type="nucleotide sequence ID" value="XM_011074489.2"/>
</dbReference>
<dbReference type="KEGG" id="sind:105157944"/>
<organism evidence="2 3">
    <name type="scientific">Sesamum indicum</name>
    <name type="common">Oriental sesame</name>
    <name type="synonym">Sesamum orientale</name>
    <dbReference type="NCBI Taxonomy" id="4182"/>
    <lineage>
        <taxon>Eukaryota</taxon>
        <taxon>Viridiplantae</taxon>
        <taxon>Streptophyta</taxon>
        <taxon>Embryophyta</taxon>
        <taxon>Tracheophyta</taxon>
        <taxon>Spermatophyta</taxon>
        <taxon>Magnoliopsida</taxon>
        <taxon>eudicotyledons</taxon>
        <taxon>Gunneridae</taxon>
        <taxon>Pentapetalae</taxon>
        <taxon>asterids</taxon>
        <taxon>lamiids</taxon>
        <taxon>Lamiales</taxon>
        <taxon>Pedaliaceae</taxon>
        <taxon>Sesamum</taxon>
    </lineage>
</organism>
<dbReference type="AlphaFoldDB" id="A0A6I9SR26"/>
<reference evidence="3" key="1">
    <citation type="submission" date="2025-08" db="UniProtKB">
        <authorList>
            <consortium name="RefSeq"/>
        </authorList>
    </citation>
    <scope>IDENTIFICATION</scope>
</reference>
<dbReference type="Pfam" id="PF01852">
    <property type="entry name" value="START"/>
    <property type="match status" value="1"/>
</dbReference>
<dbReference type="PANTHER" id="PTHR19308:SF13">
    <property type="entry name" value="OS02G0468400 PROTEIN"/>
    <property type="match status" value="1"/>
</dbReference>